<feature type="domain" description="Bifunctional inhibitor/plant lipid transfer protein/seed storage helical" evidence="12">
    <location>
        <begin position="30"/>
        <end position="107"/>
    </location>
</feature>
<reference evidence="13 14" key="1">
    <citation type="submission" date="2020-09" db="EMBL/GenBank/DDBJ databases">
        <title>De no assembly of potato wild relative species, Solanum commersonii.</title>
        <authorList>
            <person name="Cho K."/>
        </authorList>
    </citation>
    <scope>NUCLEOTIDE SEQUENCE [LARGE SCALE GENOMIC DNA]</scope>
    <source>
        <strain evidence="13">LZ3.2</strain>
        <tissue evidence="13">Leaf</tissue>
    </source>
</reference>
<keyword evidence="10" id="KW-0472">Membrane</keyword>
<keyword evidence="6" id="KW-1015">Disulfide bond</keyword>
<dbReference type="Gene3D" id="1.10.110.10">
    <property type="entry name" value="Plant lipid-transfer and hydrophobic proteins"/>
    <property type="match status" value="1"/>
</dbReference>
<comment type="subcellular location">
    <subcellularLocation>
        <location evidence="1">Cell membrane</location>
        <topology evidence="1">Lipid-anchor</topology>
        <topology evidence="1">GPI-anchor</topology>
    </subcellularLocation>
</comment>
<name>A0A9J5WLQ6_SOLCO</name>
<evidence type="ECO:0000256" key="10">
    <source>
        <dbReference type="SAM" id="Phobius"/>
    </source>
</evidence>
<evidence type="ECO:0000256" key="6">
    <source>
        <dbReference type="ARBA" id="ARBA00023157"/>
    </source>
</evidence>
<evidence type="ECO:0000313" key="13">
    <source>
        <dbReference type="EMBL" id="KAG5576124.1"/>
    </source>
</evidence>
<evidence type="ECO:0000313" key="14">
    <source>
        <dbReference type="Proteomes" id="UP000824120"/>
    </source>
</evidence>
<dbReference type="InterPro" id="IPR036312">
    <property type="entry name" value="Bifun_inhib/LTP/seed_sf"/>
</dbReference>
<keyword evidence="7" id="KW-0325">Glycoprotein</keyword>
<dbReference type="GO" id="GO:0098552">
    <property type="term" value="C:side of membrane"/>
    <property type="evidence" value="ECO:0007669"/>
    <property type="project" value="UniProtKB-KW"/>
</dbReference>
<keyword evidence="10" id="KW-1133">Transmembrane helix</keyword>
<evidence type="ECO:0000259" key="12">
    <source>
        <dbReference type="SMART" id="SM00499"/>
    </source>
</evidence>
<dbReference type="SMART" id="SM00499">
    <property type="entry name" value="AAI"/>
    <property type="match status" value="1"/>
</dbReference>
<gene>
    <name evidence="13" type="ORF">H5410_056258</name>
</gene>
<keyword evidence="3" id="KW-1003">Cell membrane</keyword>
<dbReference type="OrthoDB" id="911994at2759"/>
<keyword evidence="8" id="KW-0449">Lipoprotein</keyword>
<evidence type="ECO:0000256" key="11">
    <source>
        <dbReference type="SAM" id="SignalP"/>
    </source>
</evidence>
<protein>
    <recommendedName>
        <fullName evidence="12">Bifunctional inhibitor/plant lipid transfer protein/seed storage helical domain-containing protein</fullName>
    </recommendedName>
</protein>
<feature type="transmembrane region" description="Helical" evidence="10">
    <location>
        <begin position="126"/>
        <end position="146"/>
    </location>
</feature>
<evidence type="ECO:0000256" key="9">
    <source>
        <dbReference type="SAM" id="MobiDB-lite"/>
    </source>
</evidence>
<evidence type="ECO:0000256" key="2">
    <source>
        <dbReference type="ARBA" id="ARBA00009748"/>
    </source>
</evidence>
<evidence type="ECO:0000256" key="5">
    <source>
        <dbReference type="ARBA" id="ARBA00022729"/>
    </source>
</evidence>
<proteinExistence type="inferred from homology"/>
<feature type="signal peptide" evidence="11">
    <location>
        <begin position="1"/>
        <end position="24"/>
    </location>
</feature>
<evidence type="ECO:0000256" key="1">
    <source>
        <dbReference type="ARBA" id="ARBA00004609"/>
    </source>
</evidence>
<evidence type="ECO:0000256" key="3">
    <source>
        <dbReference type="ARBA" id="ARBA00022475"/>
    </source>
</evidence>
<evidence type="ECO:0000256" key="8">
    <source>
        <dbReference type="ARBA" id="ARBA00023288"/>
    </source>
</evidence>
<dbReference type="EMBL" id="JACXVP010000011">
    <property type="protein sequence ID" value="KAG5576124.1"/>
    <property type="molecule type" value="Genomic_DNA"/>
</dbReference>
<feature type="chain" id="PRO_5039947876" description="Bifunctional inhibitor/plant lipid transfer protein/seed storage helical domain-containing protein" evidence="11">
    <location>
        <begin position="25"/>
        <end position="147"/>
    </location>
</feature>
<accession>A0A9J5WLQ6</accession>
<evidence type="ECO:0000256" key="4">
    <source>
        <dbReference type="ARBA" id="ARBA00022622"/>
    </source>
</evidence>
<dbReference type="Proteomes" id="UP000824120">
    <property type="component" value="Chromosome 11"/>
</dbReference>
<keyword evidence="10" id="KW-0812">Transmembrane</keyword>
<dbReference type="SUPFAM" id="SSF47699">
    <property type="entry name" value="Bifunctional inhibitor/lipid-transfer protein/seed storage 2S albumin"/>
    <property type="match status" value="1"/>
</dbReference>
<dbReference type="AlphaFoldDB" id="A0A9J5WLQ6"/>
<evidence type="ECO:0000256" key="7">
    <source>
        <dbReference type="ARBA" id="ARBA00023180"/>
    </source>
</evidence>
<comment type="caution">
    <text evidence="13">The sequence shown here is derived from an EMBL/GenBank/DDBJ whole genome shotgun (WGS) entry which is preliminary data.</text>
</comment>
<keyword evidence="4" id="KW-0336">GPI-anchor</keyword>
<dbReference type="GO" id="GO:0005886">
    <property type="term" value="C:plasma membrane"/>
    <property type="evidence" value="ECO:0007669"/>
    <property type="project" value="UniProtKB-SubCell"/>
</dbReference>
<dbReference type="InterPro" id="IPR016140">
    <property type="entry name" value="Bifunc_inhib/LTP/seed_store"/>
</dbReference>
<dbReference type="PANTHER" id="PTHR33044">
    <property type="entry name" value="BIFUNCTIONAL INHIBITOR/LIPID-TRANSFER PROTEIN/SEED STORAGE 2S ALBUMIN SUPERFAMILY PROTEIN-RELATED"/>
    <property type="match status" value="1"/>
</dbReference>
<dbReference type="CDD" id="cd00010">
    <property type="entry name" value="AAI_LTSS"/>
    <property type="match status" value="1"/>
</dbReference>
<keyword evidence="14" id="KW-1185">Reference proteome</keyword>
<organism evidence="13 14">
    <name type="scientific">Solanum commersonii</name>
    <name type="common">Commerson's wild potato</name>
    <name type="synonym">Commerson's nightshade</name>
    <dbReference type="NCBI Taxonomy" id="4109"/>
    <lineage>
        <taxon>Eukaryota</taxon>
        <taxon>Viridiplantae</taxon>
        <taxon>Streptophyta</taxon>
        <taxon>Embryophyta</taxon>
        <taxon>Tracheophyta</taxon>
        <taxon>Spermatophyta</taxon>
        <taxon>Magnoliopsida</taxon>
        <taxon>eudicotyledons</taxon>
        <taxon>Gunneridae</taxon>
        <taxon>Pentapetalae</taxon>
        <taxon>asterids</taxon>
        <taxon>lamiids</taxon>
        <taxon>Solanales</taxon>
        <taxon>Solanaceae</taxon>
        <taxon>Solanoideae</taxon>
        <taxon>Solaneae</taxon>
        <taxon>Solanum</taxon>
    </lineage>
</organism>
<dbReference type="Pfam" id="PF14368">
    <property type="entry name" value="LTP_2"/>
    <property type="match status" value="1"/>
</dbReference>
<comment type="similarity">
    <text evidence="2">Belongs to the plant LTP family.</text>
</comment>
<feature type="region of interest" description="Disordered" evidence="9">
    <location>
        <begin position="102"/>
        <end position="122"/>
    </location>
</feature>
<sequence length="147" mass="15704">MVDQRYAMTLTLIVFTVSWAGVIAQERNECTNVLVNMSPCLNYYADSFSPQFSGCCTQLSTEVDEKPECLCQVLNGGDFDLGLNIIQTQALALTTACKVQTPSASRCNGRGSASQGGSSDGTSTNMAAPFSLFLLFIASYASIINIT</sequence>
<dbReference type="InterPro" id="IPR043325">
    <property type="entry name" value="LTSS"/>
</dbReference>
<keyword evidence="5 11" id="KW-0732">Signal</keyword>